<dbReference type="Pfam" id="PF02355">
    <property type="entry name" value="SecD_SecF_C"/>
    <property type="match status" value="1"/>
</dbReference>
<dbReference type="InterPro" id="IPR005665">
    <property type="entry name" value="SecF_bac"/>
</dbReference>
<evidence type="ECO:0000256" key="8">
    <source>
        <dbReference type="ARBA" id="ARBA00023136"/>
    </source>
</evidence>
<dbReference type="GO" id="GO:0005886">
    <property type="term" value="C:plasma membrane"/>
    <property type="evidence" value="ECO:0007669"/>
    <property type="project" value="UniProtKB-SubCell"/>
</dbReference>
<feature type="transmembrane region" description="Helical" evidence="9">
    <location>
        <begin position="249"/>
        <end position="267"/>
    </location>
</feature>
<feature type="domain" description="Protein export membrane protein SecD/SecF C-terminal" evidence="10">
    <location>
        <begin position="116"/>
        <end position="301"/>
    </location>
</feature>
<feature type="transmembrane region" description="Helical" evidence="9">
    <location>
        <begin position="167"/>
        <end position="189"/>
    </location>
</feature>
<dbReference type="OrthoDB" id="9805019at2"/>
<keyword evidence="4 9" id="KW-0812">Transmembrane</keyword>
<dbReference type="EMBL" id="RJVG01000006">
    <property type="protein sequence ID" value="ROR27487.1"/>
    <property type="molecule type" value="Genomic_DNA"/>
</dbReference>
<feature type="transmembrane region" description="Helical" evidence="9">
    <location>
        <begin position="134"/>
        <end position="155"/>
    </location>
</feature>
<proteinExistence type="inferred from homology"/>
<evidence type="ECO:0000256" key="2">
    <source>
        <dbReference type="ARBA" id="ARBA00022448"/>
    </source>
</evidence>
<evidence type="ECO:0000256" key="9">
    <source>
        <dbReference type="HAMAP-Rule" id="MF_01464"/>
    </source>
</evidence>
<evidence type="ECO:0000256" key="5">
    <source>
        <dbReference type="ARBA" id="ARBA00022927"/>
    </source>
</evidence>
<sequence>MKNGIIDFYKKRWIFFGISITIMIIGVISAFMNGITLDIQFKGGALLKYDYTGEINADEISDIATEILNRPVTTQLTSNLSNGDKKIVINVAGNSGIDAKDQSKFDTALKEKYPDANLKLSDSTMVEAYFGKKFLQKGVIAIVLASALVMVYVWIRFSRIGGLSAGAMALVALFHDVLVVFFTCVIFKIPIGDSFVAVTLSIIGYSVNDTIVIYDRIRENTTLHPGIAVDTITDLSISQSITRSLNTNFAVLISVSMVYILATANSIDSIQSFALPMAVGSISGCYSTICIAGPLWVMWKKHKEDTQLAR</sequence>
<keyword evidence="8 9" id="KW-0472">Membrane</keyword>
<dbReference type="InterPro" id="IPR022645">
    <property type="entry name" value="SecD/SecF_bac"/>
</dbReference>
<keyword evidence="3 9" id="KW-1003">Cell membrane</keyword>
<evidence type="ECO:0000256" key="1">
    <source>
        <dbReference type="ARBA" id="ARBA00004651"/>
    </source>
</evidence>
<protein>
    <recommendedName>
        <fullName evidence="9">Protein-export membrane protein SecF</fullName>
    </recommendedName>
</protein>
<comment type="function">
    <text evidence="9">Part of the Sec protein translocase complex. Interacts with the SecYEG preprotein conducting channel. SecDF uses the proton motive force (PMF) to complete protein translocation after the ATP-dependent function of SecA.</text>
</comment>
<dbReference type="RefSeq" id="WP_123609730.1">
    <property type="nucleotide sequence ID" value="NZ_RJVG01000006.1"/>
</dbReference>
<evidence type="ECO:0000259" key="10">
    <source>
        <dbReference type="Pfam" id="PF02355"/>
    </source>
</evidence>
<comment type="similarity">
    <text evidence="9">Belongs to the SecD/SecF family. SecF subfamily.</text>
</comment>
<feature type="transmembrane region" description="Helical" evidence="9">
    <location>
        <begin position="12"/>
        <end position="32"/>
    </location>
</feature>
<accession>A0A3N1XRR2</accession>
<dbReference type="GO" id="GO:0043952">
    <property type="term" value="P:protein transport by the Sec complex"/>
    <property type="evidence" value="ECO:0007669"/>
    <property type="project" value="UniProtKB-UniRule"/>
</dbReference>
<evidence type="ECO:0000256" key="7">
    <source>
        <dbReference type="ARBA" id="ARBA00023010"/>
    </source>
</evidence>
<dbReference type="GO" id="GO:0015450">
    <property type="term" value="F:protein-transporting ATPase activity"/>
    <property type="evidence" value="ECO:0007669"/>
    <property type="project" value="InterPro"/>
</dbReference>
<feature type="transmembrane region" description="Helical" evidence="9">
    <location>
        <begin position="273"/>
        <end position="297"/>
    </location>
</feature>
<keyword evidence="7 9" id="KW-0811">Translocation</keyword>
<dbReference type="GO" id="GO:0065002">
    <property type="term" value="P:intracellular protein transmembrane transport"/>
    <property type="evidence" value="ECO:0007669"/>
    <property type="project" value="UniProtKB-UniRule"/>
</dbReference>
<keyword evidence="2 9" id="KW-0813">Transport</keyword>
<dbReference type="Proteomes" id="UP000273083">
    <property type="component" value="Unassembled WGS sequence"/>
</dbReference>
<dbReference type="PRINTS" id="PR01755">
    <property type="entry name" value="SECFTRNLCASE"/>
</dbReference>
<dbReference type="GO" id="GO:0006605">
    <property type="term" value="P:protein targeting"/>
    <property type="evidence" value="ECO:0007669"/>
    <property type="project" value="UniProtKB-UniRule"/>
</dbReference>
<keyword evidence="6 9" id="KW-1133">Transmembrane helix</keyword>
<comment type="subunit">
    <text evidence="9">Forms a complex with SecD. Part of the essential Sec protein translocation apparatus which comprises SecA, SecYEG and auxiliary proteins SecDF. Other proteins may also be involved.</text>
</comment>
<dbReference type="AlphaFoldDB" id="A0A3N1XRR2"/>
<dbReference type="HAMAP" id="MF_01464_B">
    <property type="entry name" value="SecF_B"/>
    <property type="match status" value="1"/>
</dbReference>
<evidence type="ECO:0000313" key="12">
    <source>
        <dbReference type="Proteomes" id="UP000273083"/>
    </source>
</evidence>
<dbReference type="PANTHER" id="PTHR30081:SF8">
    <property type="entry name" value="PROTEIN TRANSLOCASE SUBUNIT SECF"/>
    <property type="match status" value="1"/>
</dbReference>
<dbReference type="Gene3D" id="1.20.1640.10">
    <property type="entry name" value="Multidrug efflux transporter AcrB transmembrane domain"/>
    <property type="match status" value="1"/>
</dbReference>
<dbReference type="NCBIfam" id="TIGR00966">
    <property type="entry name" value="transloc_SecF"/>
    <property type="match status" value="1"/>
</dbReference>
<reference evidence="11 12" key="1">
    <citation type="submission" date="2018-11" db="EMBL/GenBank/DDBJ databases">
        <title>Genomic Encyclopedia of Type Strains, Phase IV (KMG-IV): sequencing the most valuable type-strain genomes for metagenomic binning, comparative biology and taxonomic classification.</title>
        <authorList>
            <person name="Goeker M."/>
        </authorList>
    </citation>
    <scope>NUCLEOTIDE SEQUENCE [LARGE SCALE GENOMIC DNA]</scope>
    <source>
        <strain evidence="11 12">DSM 26537</strain>
    </source>
</reference>
<evidence type="ECO:0000313" key="11">
    <source>
        <dbReference type="EMBL" id="ROR27487.1"/>
    </source>
</evidence>
<dbReference type="SUPFAM" id="SSF82866">
    <property type="entry name" value="Multidrug efflux transporter AcrB transmembrane domain"/>
    <property type="match status" value="1"/>
</dbReference>
<keyword evidence="5 9" id="KW-0653">Protein transport</keyword>
<organism evidence="11 12">
    <name type="scientific">Mobilisporobacter senegalensis</name>
    <dbReference type="NCBI Taxonomy" id="1329262"/>
    <lineage>
        <taxon>Bacteria</taxon>
        <taxon>Bacillati</taxon>
        <taxon>Bacillota</taxon>
        <taxon>Clostridia</taxon>
        <taxon>Lachnospirales</taxon>
        <taxon>Lachnospiraceae</taxon>
        <taxon>Mobilisporobacter</taxon>
    </lineage>
</organism>
<feature type="transmembrane region" description="Helical" evidence="9">
    <location>
        <begin position="195"/>
        <end position="214"/>
    </location>
</feature>
<dbReference type="PANTHER" id="PTHR30081">
    <property type="entry name" value="PROTEIN-EXPORT MEMBRANE PROTEIN SEC"/>
    <property type="match status" value="1"/>
</dbReference>
<name>A0A3N1XRR2_9FIRM</name>
<comment type="caution">
    <text evidence="11">The sequence shown here is derived from an EMBL/GenBank/DDBJ whole genome shotgun (WGS) entry which is preliminary data.</text>
</comment>
<evidence type="ECO:0000256" key="4">
    <source>
        <dbReference type="ARBA" id="ARBA00022692"/>
    </source>
</evidence>
<evidence type="ECO:0000256" key="6">
    <source>
        <dbReference type="ARBA" id="ARBA00022989"/>
    </source>
</evidence>
<comment type="subcellular location">
    <subcellularLocation>
        <location evidence="1 9">Cell membrane</location>
        <topology evidence="1 9">Multi-pass membrane protein</topology>
    </subcellularLocation>
</comment>
<evidence type="ECO:0000256" key="3">
    <source>
        <dbReference type="ARBA" id="ARBA00022475"/>
    </source>
</evidence>
<dbReference type="InterPro" id="IPR048634">
    <property type="entry name" value="SecD_SecF_C"/>
</dbReference>
<gene>
    <name evidence="9" type="primary">secF</name>
    <name evidence="11" type="ORF">EDD66_106184</name>
</gene>
<dbReference type="InterPro" id="IPR022813">
    <property type="entry name" value="SecD/SecF_arch_bac"/>
</dbReference>
<keyword evidence="12" id="KW-1185">Reference proteome</keyword>